<evidence type="ECO:0000256" key="9">
    <source>
        <dbReference type="SAM" id="MobiDB-lite"/>
    </source>
</evidence>
<dbReference type="GO" id="GO:0005507">
    <property type="term" value="F:copper ion binding"/>
    <property type="evidence" value="ECO:0007669"/>
    <property type="project" value="InterPro"/>
</dbReference>
<feature type="transmembrane region" description="Helical" evidence="10">
    <location>
        <begin position="180"/>
        <end position="203"/>
    </location>
</feature>
<feature type="region of interest" description="Disordered" evidence="9">
    <location>
        <begin position="619"/>
        <end position="642"/>
    </location>
</feature>
<dbReference type="InterPro" id="IPR014755">
    <property type="entry name" value="Cu-Rt/internalin_Ig-like"/>
</dbReference>
<feature type="transmembrane region" description="Helical" evidence="10">
    <location>
        <begin position="29"/>
        <end position="54"/>
    </location>
</feature>
<dbReference type="InterPro" id="IPR007348">
    <property type="entry name" value="CopC_dom"/>
</dbReference>
<evidence type="ECO:0000259" key="11">
    <source>
        <dbReference type="Pfam" id="PF04234"/>
    </source>
</evidence>
<keyword evidence="14" id="KW-1185">Reference proteome</keyword>
<feature type="region of interest" description="Disordered" evidence="9">
    <location>
        <begin position="1"/>
        <end position="20"/>
    </location>
</feature>
<keyword evidence="8 10" id="KW-0472">Membrane</keyword>
<dbReference type="OrthoDB" id="206320at2157"/>
<dbReference type="GO" id="GO:0005886">
    <property type="term" value="C:plasma membrane"/>
    <property type="evidence" value="ECO:0007669"/>
    <property type="project" value="UniProtKB-SubCell"/>
</dbReference>
<dbReference type="InterPro" id="IPR032694">
    <property type="entry name" value="CopC/D"/>
</dbReference>
<feature type="domain" description="Copper resistance protein D" evidence="12">
    <location>
        <begin position="366"/>
        <end position="465"/>
    </location>
</feature>
<dbReference type="GO" id="GO:0046688">
    <property type="term" value="P:response to copper ion"/>
    <property type="evidence" value="ECO:0007669"/>
    <property type="project" value="InterPro"/>
</dbReference>
<feature type="transmembrane region" description="Helical" evidence="10">
    <location>
        <begin position="452"/>
        <end position="474"/>
    </location>
</feature>
<dbReference type="Proteomes" id="UP000281431">
    <property type="component" value="Unassembled WGS sequence"/>
</dbReference>
<dbReference type="Pfam" id="PF05425">
    <property type="entry name" value="CopD"/>
    <property type="match status" value="1"/>
</dbReference>
<evidence type="ECO:0000256" key="7">
    <source>
        <dbReference type="ARBA" id="ARBA00023008"/>
    </source>
</evidence>
<evidence type="ECO:0000256" key="4">
    <source>
        <dbReference type="ARBA" id="ARBA00022723"/>
    </source>
</evidence>
<proteinExistence type="predicted"/>
<feature type="transmembrane region" description="Helical" evidence="10">
    <location>
        <begin position="223"/>
        <end position="246"/>
    </location>
</feature>
<feature type="transmembrane region" description="Helical" evidence="10">
    <location>
        <begin position="292"/>
        <end position="311"/>
    </location>
</feature>
<evidence type="ECO:0000256" key="6">
    <source>
        <dbReference type="ARBA" id="ARBA00022989"/>
    </source>
</evidence>
<name>A0A3N6MK48_NATCH</name>
<comment type="subcellular location">
    <subcellularLocation>
        <location evidence="1">Cell membrane</location>
        <topology evidence="1">Multi-pass membrane protein</topology>
    </subcellularLocation>
</comment>
<evidence type="ECO:0000256" key="8">
    <source>
        <dbReference type="ARBA" id="ARBA00023136"/>
    </source>
</evidence>
<feature type="domain" description="CopC" evidence="11">
    <location>
        <begin position="51"/>
        <end position="146"/>
    </location>
</feature>
<dbReference type="InterPro" id="IPR008457">
    <property type="entry name" value="Cu-R_CopD_dom"/>
</dbReference>
<evidence type="ECO:0000313" key="14">
    <source>
        <dbReference type="Proteomes" id="UP000281431"/>
    </source>
</evidence>
<dbReference type="GO" id="GO:0042597">
    <property type="term" value="C:periplasmic space"/>
    <property type="evidence" value="ECO:0007669"/>
    <property type="project" value="InterPro"/>
</dbReference>
<gene>
    <name evidence="13" type="ORF">EA472_05205</name>
</gene>
<keyword evidence="5" id="KW-0732">Signal</keyword>
<evidence type="ECO:0000256" key="1">
    <source>
        <dbReference type="ARBA" id="ARBA00004651"/>
    </source>
</evidence>
<evidence type="ECO:0000256" key="3">
    <source>
        <dbReference type="ARBA" id="ARBA00022692"/>
    </source>
</evidence>
<evidence type="ECO:0000259" key="12">
    <source>
        <dbReference type="Pfam" id="PF05425"/>
    </source>
</evidence>
<keyword evidence="7" id="KW-0186">Copper</keyword>
<keyword evidence="2" id="KW-1003">Cell membrane</keyword>
<evidence type="ECO:0000256" key="5">
    <source>
        <dbReference type="ARBA" id="ARBA00022729"/>
    </source>
</evidence>
<dbReference type="GO" id="GO:0006825">
    <property type="term" value="P:copper ion transport"/>
    <property type="evidence" value="ECO:0007669"/>
    <property type="project" value="InterPro"/>
</dbReference>
<dbReference type="InterPro" id="IPR014756">
    <property type="entry name" value="Ig_E-set"/>
</dbReference>
<feature type="transmembrane region" description="Helical" evidence="10">
    <location>
        <begin position="373"/>
        <end position="394"/>
    </location>
</feature>
<keyword evidence="4" id="KW-0479">Metal-binding</keyword>
<keyword evidence="3 10" id="KW-0812">Transmembrane</keyword>
<keyword evidence="6 10" id="KW-1133">Transmembrane helix</keyword>
<protein>
    <submittedName>
        <fullName evidence="13">Copper resistance protein CopC</fullName>
    </submittedName>
</protein>
<dbReference type="Gene3D" id="2.60.40.1220">
    <property type="match status" value="1"/>
</dbReference>
<accession>A0A3N6MK48</accession>
<feature type="transmembrane region" description="Helical" evidence="10">
    <location>
        <begin position="414"/>
        <end position="431"/>
    </location>
</feature>
<dbReference type="PANTHER" id="PTHR34820">
    <property type="entry name" value="INNER MEMBRANE PROTEIN YEBZ"/>
    <property type="match status" value="1"/>
</dbReference>
<organism evidence="13 14">
    <name type="scientific">Natrarchaeobius chitinivorans</name>
    <dbReference type="NCBI Taxonomy" id="1679083"/>
    <lineage>
        <taxon>Archaea</taxon>
        <taxon>Methanobacteriati</taxon>
        <taxon>Methanobacteriota</taxon>
        <taxon>Stenosarchaea group</taxon>
        <taxon>Halobacteria</taxon>
        <taxon>Halobacteriales</taxon>
        <taxon>Natrialbaceae</taxon>
        <taxon>Natrarchaeobius</taxon>
    </lineage>
</organism>
<dbReference type="PANTHER" id="PTHR34820:SF4">
    <property type="entry name" value="INNER MEMBRANE PROTEIN YEBZ"/>
    <property type="match status" value="1"/>
</dbReference>
<comment type="caution">
    <text evidence="13">The sequence shown here is derived from an EMBL/GenBank/DDBJ whole genome shotgun (WGS) entry which is preliminary data.</text>
</comment>
<dbReference type="AlphaFoldDB" id="A0A3N6MK48"/>
<dbReference type="Pfam" id="PF04234">
    <property type="entry name" value="CopC"/>
    <property type="match status" value="1"/>
</dbReference>
<dbReference type="SUPFAM" id="SSF81296">
    <property type="entry name" value="E set domains"/>
    <property type="match status" value="1"/>
</dbReference>
<feature type="compositionally biased region" description="Basic and acidic residues" evidence="9">
    <location>
        <begin position="619"/>
        <end position="640"/>
    </location>
</feature>
<sequence length="678" mass="70075">MREGGPVGRRSHRDASKPTRATGAIRTSLVLVVVALSILALASVATPIAAHAYLSESDPANAEQVDELPDAVTLSFSGDGVQVADVTVTDPDGEVISGDAAVDPDDARVVSVPLEDADDVEGMYAVDWEVLADDGHTTSGSFFFSVGDEPLDRDAVLESYEDDEGPDEELSMLAVGSKGLVLVALVGLVGGPITAAVAVYPVVRRLDSPARPTRVVDRRLTRVLAGASVLLFASALGLGLARAASIGPLSIETLGLFLETPLGRTWLVQLAAAIALCGVLAAAVLGALSRRTWLAATAFGATVVAVTVGWTSHSATAVDRLQGGAVDVAHVGGAGLWVGGLVVLALVAVPALRATDREERTAAAAATVRRYSLLALSGVTLAGATGFVLAAWHVPSASALADTLYGRSLSAKTLLVLLALGLGGLTRFVLLRRLESPTGSIVTFARTVRLEVVVLVVVLLLSGLLTSAPTAAVVGGDDGPSTAAIEREGDDVAVTLLAIPAEVRSTAEGDDRFLLQAEEPIVFEVAFSNDPGGSDAVEATAVRDGDLLDSDRTVRVLADAVNGDATIEFELEETDDGTYATVQSLPDDGPWALRVTASPDGQFVSEWFDATVVPSGDYDHGDHAVEDVDHHDDHDHDDHQVGATDSPFVIGLQFGAIAVAVVGSVAVVLEAFRFGRRG</sequence>
<evidence type="ECO:0000256" key="10">
    <source>
        <dbReference type="SAM" id="Phobius"/>
    </source>
</evidence>
<feature type="transmembrane region" description="Helical" evidence="10">
    <location>
        <begin position="331"/>
        <end position="352"/>
    </location>
</feature>
<evidence type="ECO:0000256" key="2">
    <source>
        <dbReference type="ARBA" id="ARBA00022475"/>
    </source>
</evidence>
<feature type="transmembrane region" description="Helical" evidence="10">
    <location>
        <begin position="266"/>
        <end position="285"/>
    </location>
</feature>
<reference evidence="13 14" key="1">
    <citation type="submission" date="2018-10" db="EMBL/GenBank/DDBJ databases">
        <title>Natrarchaeobius chitinivorans gen. nov., sp. nov., and Natrarchaeobius haloalkaliphilus sp. nov., alkaliphilic, chitin-utilizing haloarchaea from hypersaline alkaline lakes.</title>
        <authorList>
            <person name="Sorokin D.Y."/>
            <person name="Elcheninov A.G."/>
            <person name="Kostrikina N.A."/>
            <person name="Bale N.J."/>
            <person name="Sinninghe Damste J.S."/>
            <person name="Khijniak T.V."/>
            <person name="Kublanov I.V."/>
            <person name="Toshchakov S.V."/>
        </authorList>
    </citation>
    <scope>NUCLEOTIDE SEQUENCE [LARGE SCALE GENOMIC DNA]</scope>
    <source>
        <strain evidence="13 14">AArcht7</strain>
    </source>
</reference>
<feature type="transmembrane region" description="Helical" evidence="10">
    <location>
        <begin position="648"/>
        <end position="672"/>
    </location>
</feature>
<evidence type="ECO:0000313" key="13">
    <source>
        <dbReference type="EMBL" id="RQH01725.1"/>
    </source>
</evidence>
<dbReference type="EMBL" id="REFZ01000003">
    <property type="protein sequence ID" value="RQH01725.1"/>
    <property type="molecule type" value="Genomic_DNA"/>
</dbReference>